<evidence type="ECO:0000313" key="12">
    <source>
        <dbReference type="Proteomes" id="UP000030742"/>
    </source>
</evidence>
<dbReference type="HOGENOM" id="CLU_2238890_0_0_1"/>
<dbReference type="GO" id="GO:0006644">
    <property type="term" value="P:phospholipid metabolic process"/>
    <property type="evidence" value="ECO:0007669"/>
    <property type="project" value="InterPro"/>
</dbReference>
<name>N6U3E7_DENPD</name>
<dbReference type="GO" id="GO:0007165">
    <property type="term" value="P:signal transduction"/>
    <property type="evidence" value="ECO:0007669"/>
    <property type="project" value="TreeGrafter"/>
</dbReference>
<dbReference type="SUPFAM" id="SSF48317">
    <property type="entry name" value="Acid phosphatase/Vanadium-dependent haloperoxidase"/>
    <property type="match status" value="1"/>
</dbReference>
<evidence type="ECO:0000313" key="10">
    <source>
        <dbReference type="EMBL" id="ERL96128.1"/>
    </source>
</evidence>
<evidence type="ECO:0000256" key="6">
    <source>
        <dbReference type="SAM" id="MobiDB-lite"/>
    </source>
</evidence>
<comment type="subcellular location">
    <subcellularLocation>
        <location evidence="1">Membrane</location>
        <topology evidence="1">Multi-pass membrane protein</topology>
    </subcellularLocation>
</comment>
<dbReference type="GO" id="GO:0005886">
    <property type="term" value="C:plasma membrane"/>
    <property type="evidence" value="ECO:0007669"/>
    <property type="project" value="TreeGrafter"/>
</dbReference>
<protein>
    <recommendedName>
        <fullName evidence="8">Phosphatidic acid phosphatase type 2/haloperoxidase domain-containing protein</fullName>
    </recommendedName>
</protein>
<organism evidence="9">
    <name type="scientific">Dendroctonus ponderosae</name>
    <name type="common">Mountain pine beetle</name>
    <dbReference type="NCBI Taxonomy" id="77166"/>
    <lineage>
        <taxon>Eukaryota</taxon>
        <taxon>Metazoa</taxon>
        <taxon>Ecdysozoa</taxon>
        <taxon>Arthropoda</taxon>
        <taxon>Hexapoda</taxon>
        <taxon>Insecta</taxon>
        <taxon>Pterygota</taxon>
        <taxon>Neoptera</taxon>
        <taxon>Endopterygota</taxon>
        <taxon>Coleoptera</taxon>
        <taxon>Polyphaga</taxon>
        <taxon>Cucujiformia</taxon>
        <taxon>Curculionidae</taxon>
        <taxon>Scolytinae</taxon>
        <taxon>Dendroctonus</taxon>
    </lineage>
</organism>
<comment type="similarity">
    <text evidence="2">Belongs to the PA-phosphatase related phosphoesterase family.</text>
</comment>
<gene>
    <name evidence="10" type="ORF">D910_01118</name>
    <name evidence="11" type="ORF">D910_01381</name>
    <name evidence="9" type="ORF">YQE_10286</name>
</gene>
<feature type="transmembrane region" description="Helical" evidence="7">
    <location>
        <begin position="21"/>
        <end position="39"/>
    </location>
</feature>
<feature type="domain" description="Phosphatidic acid phosphatase type 2/haloperoxidase" evidence="8">
    <location>
        <begin position="13"/>
        <end position="68"/>
    </location>
</feature>
<dbReference type="OMA" id="WIVARFF"/>
<dbReference type="Proteomes" id="UP000030742">
    <property type="component" value="Unassembled WGS sequence"/>
</dbReference>
<evidence type="ECO:0000313" key="9">
    <source>
        <dbReference type="EMBL" id="ENN73082.1"/>
    </source>
</evidence>
<evidence type="ECO:0000256" key="3">
    <source>
        <dbReference type="ARBA" id="ARBA00022692"/>
    </source>
</evidence>
<evidence type="ECO:0000256" key="1">
    <source>
        <dbReference type="ARBA" id="ARBA00004141"/>
    </source>
</evidence>
<feature type="compositionally biased region" description="Basic and acidic residues" evidence="6">
    <location>
        <begin position="75"/>
        <end position="84"/>
    </location>
</feature>
<feature type="compositionally biased region" description="Polar residues" evidence="6">
    <location>
        <begin position="87"/>
        <end position="97"/>
    </location>
</feature>
<sequence>MLQIYVQKRLTWDGSTLLKHTLQFLAVLSSVFTAMTRVSDYKHHWSDVLSGLLLGTIIAWIVARFFSTLFASKEPSESSEHSELNGHGNNRTTAIGV</sequence>
<feature type="region of interest" description="Disordered" evidence="6">
    <location>
        <begin position="75"/>
        <end position="97"/>
    </location>
</feature>
<dbReference type="STRING" id="77166.N6U3E7"/>
<evidence type="ECO:0000256" key="5">
    <source>
        <dbReference type="ARBA" id="ARBA00023136"/>
    </source>
</evidence>
<dbReference type="EMBL" id="KB741181">
    <property type="protein sequence ID" value="ENN73082.1"/>
    <property type="molecule type" value="Genomic_DNA"/>
</dbReference>
<dbReference type="GO" id="GO:0046839">
    <property type="term" value="P:phospholipid dephosphorylation"/>
    <property type="evidence" value="ECO:0007669"/>
    <property type="project" value="TreeGrafter"/>
</dbReference>
<proteinExistence type="inferred from homology"/>
<evidence type="ECO:0000259" key="8">
    <source>
        <dbReference type="Pfam" id="PF01569"/>
    </source>
</evidence>
<evidence type="ECO:0000256" key="7">
    <source>
        <dbReference type="SAM" id="Phobius"/>
    </source>
</evidence>
<dbReference type="EMBL" id="KI210214">
    <property type="protein sequence ID" value="ERL96195.1"/>
    <property type="molecule type" value="Genomic_DNA"/>
</dbReference>
<dbReference type="Pfam" id="PF01569">
    <property type="entry name" value="PAP2"/>
    <property type="match status" value="1"/>
</dbReference>
<feature type="transmembrane region" description="Helical" evidence="7">
    <location>
        <begin position="51"/>
        <end position="71"/>
    </location>
</feature>
<evidence type="ECO:0000256" key="2">
    <source>
        <dbReference type="ARBA" id="ARBA00008816"/>
    </source>
</evidence>
<keyword evidence="3 7" id="KW-0812">Transmembrane</keyword>
<dbReference type="EMBL" id="KI210009">
    <property type="protein sequence ID" value="ERL96128.1"/>
    <property type="molecule type" value="Genomic_DNA"/>
</dbReference>
<reference evidence="9 12" key="1">
    <citation type="journal article" date="2013" name="Genome Biol.">
        <title>Draft genome of the mountain pine beetle, Dendroctonus ponderosae Hopkins, a major forest pest.</title>
        <authorList>
            <person name="Keeling C.I."/>
            <person name="Yuen M.M."/>
            <person name="Liao N.Y."/>
            <person name="Docking T.R."/>
            <person name="Chan S.K."/>
            <person name="Taylor G.A."/>
            <person name="Palmquist D.L."/>
            <person name="Jackman S.D."/>
            <person name="Nguyen A."/>
            <person name="Li M."/>
            <person name="Henderson H."/>
            <person name="Janes J.K."/>
            <person name="Zhao Y."/>
            <person name="Pandoh P."/>
            <person name="Moore R."/>
            <person name="Sperling F.A."/>
            <person name="Huber D.P."/>
            <person name="Birol I."/>
            <person name="Jones S.J."/>
            <person name="Bohlmann J."/>
        </authorList>
    </citation>
    <scope>NUCLEOTIDE SEQUENCE</scope>
</reference>
<feature type="non-terminal residue" evidence="9">
    <location>
        <position position="1"/>
    </location>
</feature>
<dbReference type="AlphaFoldDB" id="N6U3E7"/>
<dbReference type="Gene3D" id="1.20.144.10">
    <property type="entry name" value="Phosphatidic acid phosphatase type 2/haloperoxidase"/>
    <property type="match status" value="1"/>
</dbReference>
<evidence type="ECO:0000256" key="4">
    <source>
        <dbReference type="ARBA" id="ARBA00022989"/>
    </source>
</evidence>
<dbReference type="InterPro" id="IPR000326">
    <property type="entry name" value="PAP2/HPO"/>
</dbReference>
<dbReference type="InterPro" id="IPR043216">
    <property type="entry name" value="PAP-like"/>
</dbReference>
<evidence type="ECO:0000313" key="11">
    <source>
        <dbReference type="EMBL" id="ERL96195.1"/>
    </source>
</evidence>
<keyword evidence="5 7" id="KW-0472">Membrane</keyword>
<keyword evidence="4 7" id="KW-1133">Transmembrane helix</keyword>
<dbReference type="OrthoDB" id="8907274at2759"/>
<dbReference type="GO" id="GO:0008195">
    <property type="term" value="F:phosphatidate phosphatase activity"/>
    <property type="evidence" value="ECO:0007669"/>
    <property type="project" value="TreeGrafter"/>
</dbReference>
<dbReference type="PANTHER" id="PTHR10165">
    <property type="entry name" value="LIPID PHOSPHATE PHOSPHATASE"/>
    <property type="match status" value="1"/>
</dbReference>
<dbReference type="InterPro" id="IPR036938">
    <property type="entry name" value="PAP2/HPO_sf"/>
</dbReference>
<accession>N6U3E7</accession>
<dbReference type="PANTHER" id="PTHR10165:SF197">
    <property type="entry name" value="FI04477P-RELATED"/>
    <property type="match status" value="1"/>
</dbReference>